<keyword evidence="1" id="KW-0805">Transcription regulation</keyword>
<dbReference type="PANTHER" id="PTHR43132">
    <property type="entry name" value="ARSENICAL RESISTANCE OPERON REPRESSOR ARSR-RELATED"/>
    <property type="match status" value="1"/>
</dbReference>
<dbReference type="AlphaFoldDB" id="A0A1T3NQN0"/>
<dbReference type="CDD" id="cd00090">
    <property type="entry name" value="HTH_ARSR"/>
    <property type="match status" value="1"/>
</dbReference>
<keyword evidence="2" id="KW-0238">DNA-binding</keyword>
<keyword evidence="6" id="KW-1185">Reference proteome</keyword>
<dbReference type="SUPFAM" id="SSF46785">
    <property type="entry name" value="Winged helix' DNA-binding domain"/>
    <property type="match status" value="1"/>
</dbReference>
<evidence type="ECO:0000313" key="6">
    <source>
        <dbReference type="Proteomes" id="UP000190037"/>
    </source>
</evidence>
<dbReference type="Proteomes" id="UP000190037">
    <property type="component" value="Unassembled WGS sequence"/>
</dbReference>
<evidence type="ECO:0000256" key="1">
    <source>
        <dbReference type="ARBA" id="ARBA00023015"/>
    </source>
</evidence>
<dbReference type="PANTHER" id="PTHR43132:SF6">
    <property type="entry name" value="HTH-TYPE TRANSCRIPTIONAL REPRESSOR CZRA"/>
    <property type="match status" value="1"/>
</dbReference>
<dbReference type="InterPro" id="IPR001845">
    <property type="entry name" value="HTH_ArsR_DNA-bd_dom"/>
</dbReference>
<evidence type="ECO:0000313" key="5">
    <source>
        <dbReference type="EMBL" id="OPC79054.1"/>
    </source>
</evidence>
<organism evidence="5 6">
    <name type="scientific">Embleya scabrispora</name>
    <dbReference type="NCBI Taxonomy" id="159449"/>
    <lineage>
        <taxon>Bacteria</taxon>
        <taxon>Bacillati</taxon>
        <taxon>Actinomycetota</taxon>
        <taxon>Actinomycetes</taxon>
        <taxon>Kitasatosporales</taxon>
        <taxon>Streptomycetaceae</taxon>
        <taxon>Embleya</taxon>
    </lineage>
</organism>
<protein>
    <submittedName>
        <fullName evidence="5">Transcriptional regulator</fullName>
    </submittedName>
</protein>
<feature type="domain" description="HTH arsR-type" evidence="4">
    <location>
        <begin position="283"/>
        <end position="353"/>
    </location>
</feature>
<proteinExistence type="predicted"/>
<dbReference type="OrthoDB" id="3460651at2"/>
<dbReference type="GO" id="GO:0003677">
    <property type="term" value="F:DNA binding"/>
    <property type="evidence" value="ECO:0007669"/>
    <property type="project" value="UniProtKB-KW"/>
</dbReference>
<dbReference type="InterPro" id="IPR036388">
    <property type="entry name" value="WH-like_DNA-bd_sf"/>
</dbReference>
<reference evidence="5 6" key="1">
    <citation type="submission" date="2017-03" db="EMBL/GenBank/DDBJ databases">
        <title>Draft genome sequence of Streptomyces scabrisporus NF3, endophyte isolated from Amphipterygium adstringens.</title>
        <authorList>
            <person name="Vazquez M."/>
            <person name="Ceapa C.D."/>
            <person name="Rodriguez Luna D."/>
            <person name="Sanchez Esquivel S."/>
        </authorList>
    </citation>
    <scope>NUCLEOTIDE SEQUENCE [LARGE SCALE GENOMIC DNA]</scope>
    <source>
        <strain evidence="5 6">NF3</strain>
    </source>
</reference>
<dbReference type="InterPro" id="IPR011991">
    <property type="entry name" value="ArsR-like_HTH"/>
</dbReference>
<accession>A0A1T3NQN0</accession>
<dbReference type="SMART" id="SM00418">
    <property type="entry name" value="HTH_ARSR"/>
    <property type="match status" value="1"/>
</dbReference>
<sequence>MRRACRGAPGPGQAFGTHRNLTGCGQEVSVLRIEVGPADVARSRFAISPLGETVLVLRTLAGSHRAGPLRPWIERLRPAYERLRREMPAVAAMTSLYRRGGYNADFLHPPPAGIPTGIGDELTAVRATPLDRARGELARNLAGLRPPSAAARALFEAPDVVARLADAIEAAWATLLEPEWPALHAVLQHDLVRTAGRLTTYGWGAALSDLSPRLRWHDEGAIEVGGHQGTGTIVLGGAGLLFVPSAFGASIVYVEPPWPYAIVYPARGVAELLGAPAPSDDAALADLLGGTRALILRALHIPATTTQLAARLNLPLGTVGDHLAVLRRARLVTGLRVGRSVRYQRTALGEVLTEGPT</sequence>
<name>A0A1T3NQN0_9ACTN</name>
<gene>
    <name evidence="5" type="ORF">B4N89_33690</name>
</gene>
<dbReference type="EMBL" id="MWQN01000002">
    <property type="protein sequence ID" value="OPC79054.1"/>
    <property type="molecule type" value="Genomic_DNA"/>
</dbReference>
<keyword evidence="3" id="KW-0804">Transcription</keyword>
<dbReference type="InterPro" id="IPR036390">
    <property type="entry name" value="WH_DNA-bd_sf"/>
</dbReference>
<comment type="caution">
    <text evidence="5">The sequence shown here is derived from an EMBL/GenBank/DDBJ whole genome shotgun (WGS) entry which is preliminary data.</text>
</comment>
<evidence type="ECO:0000256" key="2">
    <source>
        <dbReference type="ARBA" id="ARBA00023125"/>
    </source>
</evidence>
<evidence type="ECO:0000259" key="4">
    <source>
        <dbReference type="SMART" id="SM00418"/>
    </source>
</evidence>
<dbReference type="InterPro" id="IPR045981">
    <property type="entry name" value="DUF5937"/>
</dbReference>
<dbReference type="GO" id="GO:0003700">
    <property type="term" value="F:DNA-binding transcription factor activity"/>
    <property type="evidence" value="ECO:0007669"/>
    <property type="project" value="InterPro"/>
</dbReference>
<dbReference type="STRING" id="159449.B4N89_33690"/>
<dbReference type="InterPro" id="IPR051011">
    <property type="entry name" value="Metal_resp_trans_reg"/>
</dbReference>
<dbReference type="Pfam" id="PF12840">
    <property type="entry name" value="HTH_20"/>
    <property type="match status" value="1"/>
</dbReference>
<dbReference type="Gene3D" id="1.10.10.10">
    <property type="entry name" value="Winged helix-like DNA-binding domain superfamily/Winged helix DNA-binding domain"/>
    <property type="match status" value="1"/>
</dbReference>
<evidence type="ECO:0000256" key="3">
    <source>
        <dbReference type="ARBA" id="ARBA00023163"/>
    </source>
</evidence>
<dbReference type="Pfam" id="PF19361">
    <property type="entry name" value="DUF5937"/>
    <property type="match status" value="1"/>
</dbReference>